<dbReference type="Proteomes" id="UP001500642">
    <property type="component" value="Unassembled WGS sequence"/>
</dbReference>
<evidence type="ECO:0000313" key="1">
    <source>
        <dbReference type="EMBL" id="GAA4387212.1"/>
    </source>
</evidence>
<comment type="caution">
    <text evidence="1">The sequence shown here is derived from an EMBL/GenBank/DDBJ whole genome shotgun (WGS) entry which is preliminary data.</text>
</comment>
<keyword evidence="2" id="KW-1185">Reference proteome</keyword>
<proteinExistence type="predicted"/>
<sequence>MTATGSRETRRVVDWLLPIDPAAHAEHLPADWRTRRDASAVWEAIGRSQPIGRWCLRSGYRTMRSGDRIWAYLSRRQEVCAVGAVREVVEDTEWFVLIDWDEPRTAKLCRDPLPRAVFGQVPMSTCRAGVRAASALAERFAALG</sequence>
<name>A0ABP8J9B1_9MICO</name>
<dbReference type="RefSeq" id="WP_265808958.1">
    <property type="nucleotide sequence ID" value="NZ_BAABGL010000004.1"/>
</dbReference>
<protein>
    <recommendedName>
        <fullName evidence="3">EVE domain-containing protein</fullName>
    </recommendedName>
</protein>
<dbReference type="EMBL" id="BAABGL010000004">
    <property type="protein sequence ID" value="GAA4387212.1"/>
    <property type="molecule type" value="Genomic_DNA"/>
</dbReference>
<reference evidence="2" key="1">
    <citation type="journal article" date="2019" name="Int. J. Syst. Evol. Microbiol.">
        <title>The Global Catalogue of Microorganisms (GCM) 10K type strain sequencing project: providing services to taxonomists for standard genome sequencing and annotation.</title>
        <authorList>
            <consortium name="The Broad Institute Genomics Platform"/>
            <consortium name="The Broad Institute Genome Sequencing Center for Infectious Disease"/>
            <person name="Wu L."/>
            <person name="Ma J."/>
        </authorList>
    </citation>
    <scope>NUCLEOTIDE SEQUENCE [LARGE SCALE GENOMIC DNA]</scope>
    <source>
        <strain evidence="2">JCM 17808</strain>
    </source>
</reference>
<evidence type="ECO:0000313" key="2">
    <source>
        <dbReference type="Proteomes" id="UP001500642"/>
    </source>
</evidence>
<accession>A0ABP8J9B1</accession>
<evidence type="ECO:0008006" key="3">
    <source>
        <dbReference type="Google" id="ProtNLM"/>
    </source>
</evidence>
<organism evidence="1 2">
    <name type="scientific">Brevibacterium pityocampae</name>
    <dbReference type="NCBI Taxonomy" id="506594"/>
    <lineage>
        <taxon>Bacteria</taxon>
        <taxon>Bacillati</taxon>
        <taxon>Actinomycetota</taxon>
        <taxon>Actinomycetes</taxon>
        <taxon>Micrococcales</taxon>
        <taxon>Brevibacteriaceae</taxon>
        <taxon>Brevibacterium</taxon>
    </lineage>
</organism>
<gene>
    <name evidence="1" type="ORF">GCM10023167_10920</name>
</gene>